<reference evidence="2 3" key="1">
    <citation type="submission" date="2019-05" db="EMBL/GenBank/DDBJ databases">
        <title>Another draft genome of Portunus trituberculatus and its Hox gene families provides insights of decapod evolution.</title>
        <authorList>
            <person name="Jeong J.-H."/>
            <person name="Song I."/>
            <person name="Kim S."/>
            <person name="Choi T."/>
            <person name="Kim D."/>
            <person name="Ryu S."/>
            <person name="Kim W."/>
        </authorList>
    </citation>
    <scope>NUCLEOTIDE SEQUENCE [LARGE SCALE GENOMIC DNA]</scope>
    <source>
        <tissue evidence="2">Muscle</tissue>
    </source>
</reference>
<keyword evidence="3" id="KW-1185">Reference proteome</keyword>
<comment type="caution">
    <text evidence="2">The sequence shown here is derived from an EMBL/GenBank/DDBJ whole genome shotgun (WGS) entry which is preliminary data.</text>
</comment>
<feature type="compositionally biased region" description="Polar residues" evidence="1">
    <location>
        <begin position="32"/>
        <end position="47"/>
    </location>
</feature>
<dbReference type="OrthoDB" id="10677023at2759"/>
<proteinExistence type="predicted"/>
<feature type="compositionally biased region" description="Low complexity" evidence="1">
    <location>
        <begin position="81"/>
        <end position="95"/>
    </location>
</feature>
<gene>
    <name evidence="2" type="ORF">E2C01_029233</name>
</gene>
<dbReference type="AlphaFoldDB" id="A0A5B7ERB9"/>
<evidence type="ECO:0000313" key="2">
    <source>
        <dbReference type="EMBL" id="MPC35797.1"/>
    </source>
</evidence>
<name>A0A5B7ERB9_PORTR</name>
<dbReference type="Proteomes" id="UP000324222">
    <property type="component" value="Unassembled WGS sequence"/>
</dbReference>
<evidence type="ECO:0000313" key="3">
    <source>
        <dbReference type="Proteomes" id="UP000324222"/>
    </source>
</evidence>
<sequence length="372" mass="42144">MEATQACPVLGRTACTVGARRGKGSEGLTRGSRCTPNTATTQSSSAGGQRCPKRKRKRITASGGNSDSSESSFESRHQQSRQEVIQPRQQQTKSSQSKRRGHIRDQCPWQVCDYCQGRHHSSAICRMRIADMRQQEAVRQSGQETLLAWQLPLLRHTGAPLTAPHNHSGLPPHLPSQFIMAPDTSTTWRRHTPVNSELTIVLANVRGFHTNIVELTHRAITRKKADIVFVCGTLNDSIPPSYARVRGYSPWIKKDRSIRGGGVAFCYKECVNVQVVRQFSQLLLTLQERWVPHSSHATKSSDQPWFGPACREGSNNKHQAWKAFKRHPTEGNKRRHRAASLRMRHTQEWASEQWKEDLRRKLRSGQVGTKRW</sequence>
<dbReference type="EMBL" id="VSRR010003348">
    <property type="protein sequence ID" value="MPC35797.1"/>
    <property type="molecule type" value="Genomic_DNA"/>
</dbReference>
<protein>
    <submittedName>
        <fullName evidence="2">Uncharacterized protein</fullName>
    </submittedName>
</protein>
<accession>A0A5B7ERB9</accession>
<organism evidence="2 3">
    <name type="scientific">Portunus trituberculatus</name>
    <name type="common">Swimming crab</name>
    <name type="synonym">Neptunus trituberculatus</name>
    <dbReference type="NCBI Taxonomy" id="210409"/>
    <lineage>
        <taxon>Eukaryota</taxon>
        <taxon>Metazoa</taxon>
        <taxon>Ecdysozoa</taxon>
        <taxon>Arthropoda</taxon>
        <taxon>Crustacea</taxon>
        <taxon>Multicrustacea</taxon>
        <taxon>Malacostraca</taxon>
        <taxon>Eumalacostraca</taxon>
        <taxon>Eucarida</taxon>
        <taxon>Decapoda</taxon>
        <taxon>Pleocyemata</taxon>
        <taxon>Brachyura</taxon>
        <taxon>Eubrachyura</taxon>
        <taxon>Portunoidea</taxon>
        <taxon>Portunidae</taxon>
        <taxon>Portuninae</taxon>
        <taxon>Portunus</taxon>
    </lineage>
</organism>
<evidence type="ECO:0000256" key="1">
    <source>
        <dbReference type="SAM" id="MobiDB-lite"/>
    </source>
</evidence>
<feature type="region of interest" description="Disordered" evidence="1">
    <location>
        <begin position="19"/>
        <end position="102"/>
    </location>
</feature>